<dbReference type="AlphaFoldDB" id="A0A8H2JKT8"/>
<reference evidence="2 3" key="1">
    <citation type="submission" date="2019-05" db="EMBL/GenBank/DDBJ databases">
        <title>Colwellia ponticola sp. nov., isolated from seawater.</title>
        <authorList>
            <person name="Yoon J.-H."/>
        </authorList>
    </citation>
    <scope>NUCLEOTIDE SEQUENCE [LARGE SCALE GENOMIC DNA]</scope>
    <source>
        <strain evidence="2 3">OISW-25</strain>
    </source>
</reference>
<dbReference type="GO" id="GO:0016020">
    <property type="term" value="C:membrane"/>
    <property type="evidence" value="ECO:0007669"/>
    <property type="project" value="InterPro"/>
</dbReference>
<evidence type="ECO:0000313" key="3">
    <source>
        <dbReference type="Proteomes" id="UP000307702"/>
    </source>
</evidence>
<feature type="transmembrane region" description="Helical" evidence="1">
    <location>
        <begin position="42"/>
        <end position="60"/>
    </location>
</feature>
<dbReference type="GO" id="GO:0015097">
    <property type="term" value="F:mercury ion transmembrane transporter activity"/>
    <property type="evidence" value="ECO:0007669"/>
    <property type="project" value="InterPro"/>
</dbReference>
<dbReference type="EMBL" id="SZVP01000012">
    <property type="protein sequence ID" value="TMM43890.1"/>
    <property type="molecule type" value="Genomic_DNA"/>
</dbReference>
<feature type="transmembrane region" description="Helical" evidence="1">
    <location>
        <begin position="67"/>
        <end position="84"/>
    </location>
</feature>
<evidence type="ECO:0000313" key="2">
    <source>
        <dbReference type="EMBL" id="TMM43890.1"/>
    </source>
</evidence>
<evidence type="ECO:0000256" key="1">
    <source>
        <dbReference type="SAM" id="Phobius"/>
    </source>
</evidence>
<proteinExistence type="predicted"/>
<dbReference type="Proteomes" id="UP000307702">
    <property type="component" value="Unassembled WGS sequence"/>
</dbReference>
<dbReference type="InterPro" id="IPR004891">
    <property type="entry name" value="Mercury-R_MerC"/>
</dbReference>
<accession>A0A8H2JKT8</accession>
<feature type="transmembrane region" description="Helical" evidence="1">
    <location>
        <begin position="90"/>
        <end position="108"/>
    </location>
</feature>
<dbReference type="Pfam" id="PF03203">
    <property type="entry name" value="MerC"/>
    <property type="match status" value="1"/>
</dbReference>
<comment type="caution">
    <text evidence="2">The sequence shown here is derived from an EMBL/GenBank/DDBJ whole genome shotgun (WGS) entry which is preliminary data.</text>
</comment>
<organism evidence="2 3">
    <name type="scientific">Colwellia ponticola</name>
    <dbReference type="NCBI Taxonomy" id="2304625"/>
    <lineage>
        <taxon>Bacteria</taxon>
        <taxon>Pseudomonadati</taxon>
        <taxon>Pseudomonadota</taxon>
        <taxon>Gammaproteobacteria</taxon>
        <taxon>Alteromonadales</taxon>
        <taxon>Colwelliaceae</taxon>
        <taxon>Colwellia</taxon>
    </lineage>
</organism>
<keyword evidence="1" id="KW-1133">Transmembrane helix</keyword>
<gene>
    <name evidence="2" type="ORF">FCS21_11890</name>
</gene>
<sequence>MLDRIGITATSLCALHCILLPILLPMLPLLGLSFLADHAWEHVFLLMTAALGTIALFSGFKRYHKRLYPFYLLYLGVTLYWIKHDFSPELEMYFIISGASLIISAHFINIKLCNSCKQCDDDICTSEAEVS</sequence>
<keyword evidence="1" id="KW-0812">Transmembrane</keyword>
<name>A0A8H2JKT8_9GAMM</name>
<dbReference type="OrthoDB" id="5513249at2"/>
<keyword evidence="1" id="KW-0472">Membrane</keyword>
<protein>
    <submittedName>
        <fullName evidence="2">MerC domain-containing protein</fullName>
    </submittedName>
</protein>
<dbReference type="RefSeq" id="WP_138623668.1">
    <property type="nucleotide sequence ID" value="NZ_SZVP01000012.1"/>
</dbReference>
<feature type="transmembrane region" description="Helical" evidence="1">
    <location>
        <begin position="12"/>
        <end position="36"/>
    </location>
</feature>
<keyword evidence="3" id="KW-1185">Reference proteome</keyword>